<evidence type="ECO:0000313" key="2">
    <source>
        <dbReference type="Proteomes" id="UP000095287"/>
    </source>
</evidence>
<evidence type="ECO:0000313" key="3">
    <source>
        <dbReference type="WBParaSite" id="L893_g26102.t1"/>
    </source>
</evidence>
<feature type="region of interest" description="Disordered" evidence="1">
    <location>
        <begin position="140"/>
        <end position="168"/>
    </location>
</feature>
<feature type="compositionally biased region" description="Basic and acidic residues" evidence="1">
    <location>
        <begin position="88"/>
        <end position="102"/>
    </location>
</feature>
<feature type="region of interest" description="Disordered" evidence="1">
    <location>
        <begin position="1"/>
        <end position="113"/>
    </location>
</feature>
<organism evidence="2 3">
    <name type="scientific">Steinernema glaseri</name>
    <dbReference type="NCBI Taxonomy" id="37863"/>
    <lineage>
        <taxon>Eukaryota</taxon>
        <taxon>Metazoa</taxon>
        <taxon>Ecdysozoa</taxon>
        <taxon>Nematoda</taxon>
        <taxon>Chromadorea</taxon>
        <taxon>Rhabditida</taxon>
        <taxon>Tylenchina</taxon>
        <taxon>Panagrolaimomorpha</taxon>
        <taxon>Strongyloidoidea</taxon>
        <taxon>Steinernematidae</taxon>
        <taxon>Steinernema</taxon>
    </lineage>
</organism>
<reference evidence="3" key="1">
    <citation type="submission" date="2016-11" db="UniProtKB">
        <authorList>
            <consortium name="WormBaseParasite"/>
        </authorList>
    </citation>
    <scope>IDENTIFICATION</scope>
</reference>
<name>A0A1I7ZGZ7_9BILA</name>
<accession>A0A1I7ZGZ7</accession>
<keyword evidence="2" id="KW-1185">Reference proteome</keyword>
<feature type="compositionally biased region" description="Basic and acidic residues" evidence="1">
    <location>
        <begin position="1"/>
        <end position="11"/>
    </location>
</feature>
<evidence type="ECO:0000256" key="1">
    <source>
        <dbReference type="SAM" id="MobiDB-lite"/>
    </source>
</evidence>
<protein>
    <submittedName>
        <fullName evidence="3">Uncharacterized protein</fullName>
    </submittedName>
</protein>
<dbReference type="WBParaSite" id="L893_g26102.t1">
    <property type="protein sequence ID" value="L893_g26102.t1"/>
    <property type="gene ID" value="L893_g26102"/>
</dbReference>
<dbReference type="AlphaFoldDB" id="A0A1I7ZGZ7"/>
<dbReference type="Proteomes" id="UP000095287">
    <property type="component" value="Unplaced"/>
</dbReference>
<proteinExistence type="predicted"/>
<sequence length="224" mass="24313">MTGKADPPKKERNIKRPIKGFCGSSTTSRMQVPMGTSRPRRTSQELTLVPPPPRSRTQKAKHSREVDGHAVLGDEGVHGFQVGAQAGSHDDKDEHQDEDGRWHGGASRDPLDEHVRVSRRASISAIPNDDLGRVVGIRERGAGAANMTPQDATPPGQGGGEEAPPSGRRRSIDLLVMDAMDISYGSVVSQTIDVTYLLYPISLLICPDTILIQYLVCFTFCCCL</sequence>